<name>A0ABY5CXQ4_9GAMM</name>
<keyword evidence="4" id="KW-1185">Reference proteome</keyword>
<dbReference type="InterPro" id="IPR004045">
    <property type="entry name" value="Glutathione_S-Trfase_N"/>
</dbReference>
<dbReference type="CDD" id="cd03057">
    <property type="entry name" value="GST_N_Beta"/>
    <property type="match status" value="1"/>
</dbReference>
<feature type="domain" description="GST C-terminal" evidence="2">
    <location>
        <begin position="90"/>
        <end position="216"/>
    </location>
</feature>
<dbReference type="Gene3D" id="3.40.30.10">
    <property type="entry name" value="Glutaredoxin"/>
    <property type="match status" value="1"/>
</dbReference>
<sequence length="217" mass="24539">MRETYILLGTRGCGSTIVAAALELTGLPWGYEEVDYALDGPERDRLLELNPLGQVPTLILPNDEVMTESAAMILLLHDRAPHAELAPPSGSALLPRFLRWLMFINAEIYPTFTYADHPQRWVPEIPAQERLADEVLRYRQRLLLQLAAAASGAGPWFLGKTFSALDLYAAAMCHWRPGRRWFLQHCPKLLTIAERVEQRPELNALFQAHFDQVAPLE</sequence>
<dbReference type="PROSITE" id="PS50405">
    <property type="entry name" value="GST_CTER"/>
    <property type="match status" value="1"/>
</dbReference>
<dbReference type="Gene3D" id="1.20.1050.10">
    <property type="match status" value="1"/>
</dbReference>
<dbReference type="PANTHER" id="PTHR44051:SF8">
    <property type="entry name" value="GLUTATHIONE S-TRANSFERASE GSTA"/>
    <property type="match status" value="1"/>
</dbReference>
<dbReference type="InterPro" id="IPR004046">
    <property type="entry name" value="GST_C"/>
</dbReference>
<reference evidence="3" key="1">
    <citation type="journal article" date="2022" name="BMC Genomics">
        <title>Genome sequence of the entomopathogenic Serratia entomophila isolate 626 and characterisation of the species specific itaconate degradation pathway.</title>
        <authorList>
            <person name="Vaughan A.L."/>
            <person name="Altermann E."/>
            <person name="Glare T.R."/>
            <person name="Hurst M.R.H."/>
        </authorList>
    </citation>
    <scope>NUCLEOTIDE SEQUENCE</scope>
    <source>
        <strain evidence="3">626</strain>
    </source>
</reference>
<dbReference type="SUPFAM" id="SSF52833">
    <property type="entry name" value="Thioredoxin-like"/>
    <property type="match status" value="1"/>
</dbReference>
<dbReference type="GeneID" id="75021781"/>
<dbReference type="Pfam" id="PF14497">
    <property type="entry name" value="GST_C_3"/>
    <property type="match status" value="1"/>
</dbReference>
<evidence type="ECO:0000313" key="4">
    <source>
        <dbReference type="Proteomes" id="UP001056873"/>
    </source>
</evidence>
<proteinExistence type="predicted"/>
<accession>A0ABY5CXQ4</accession>
<dbReference type="RefSeq" id="WP_234590032.1">
    <property type="nucleotide sequence ID" value="NZ_CAMIPG010000005.1"/>
</dbReference>
<dbReference type="InterPro" id="IPR036282">
    <property type="entry name" value="Glutathione-S-Trfase_C_sf"/>
</dbReference>
<dbReference type="EMBL" id="CP074347">
    <property type="protein sequence ID" value="USV02303.1"/>
    <property type="molecule type" value="Genomic_DNA"/>
</dbReference>
<evidence type="ECO:0000313" key="3">
    <source>
        <dbReference type="EMBL" id="USV02303.1"/>
    </source>
</evidence>
<dbReference type="PROSITE" id="PS50404">
    <property type="entry name" value="GST_NTER"/>
    <property type="match status" value="1"/>
</dbReference>
<dbReference type="PANTHER" id="PTHR44051">
    <property type="entry name" value="GLUTATHIONE S-TRANSFERASE-RELATED"/>
    <property type="match status" value="1"/>
</dbReference>
<organism evidence="3 4">
    <name type="scientific">Serratia entomophila</name>
    <dbReference type="NCBI Taxonomy" id="42906"/>
    <lineage>
        <taxon>Bacteria</taxon>
        <taxon>Pseudomonadati</taxon>
        <taxon>Pseudomonadota</taxon>
        <taxon>Gammaproteobacteria</taxon>
        <taxon>Enterobacterales</taxon>
        <taxon>Yersiniaceae</taxon>
        <taxon>Serratia</taxon>
    </lineage>
</organism>
<feature type="domain" description="GST N-terminal" evidence="1">
    <location>
        <begin position="3"/>
        <end position="84"/>
    </location>
</feature>
<evidence type="ECO:0000259" key="2">
    <source>
        <dbReference type="PROSITE" id="PS50405"/>
    </source>
</evidence>
<dbReference type="SUPFAM" id="SSF47616">
    <property type="entry name" value="GST C-terminal domain-like"/>
    <property type="match status" value="1"/>
</dbReference>
<dbReference type="Pfam" id="PF13409">
    <property type="entry name" value="GST_N_2"/>
    <property type="match status" value="1"/>
</dbReference>
<dbReference type="InterPro" id="IPR010987">
    <property type="entry name" value="Glutathione-S-Trfase_C-like"/>
</dbReference>
<protein>
    <submittedName>
        <fullName evidence="3">Glutathione S-transferase family protein</fullName>
    </submittedName>
</protein>
<dbReference type="InterPro" id="IPR036249">
    <property type="entry name" value="Thioredoxin-like_sf"/>
</dbReference>
<evidence type="ECO:0000259" key="1">
    <source>
        <dbReference type="PROSITE" id="PS50404"/>
    </source>
</evidence>
<gene>
    <name evidence="3" type="ORF">KFQ06_07280</name>
</gene>
<dbReference type="Proteomes" id="UP001056873">
    <property type="component" value="Chromosome"/>
</dbReference>